<feature type="domain" description="ABC transporter" evidence="8">
    <location>
        <begin position="319"/>
        <end position="534"/>
    </location>
</feature>
<evidence type="ECO:0000259" key="8">
    <source>
        <dbReference type="PROSITE" id="PS50893"/>
    </source>
</evidence>
<dbReference type="GO" id="GO:0005524">
    <property type="term" value="F:ATP binding"/>
    <property type="evidence" value="ECO:0007669"/>
    <property type="project" value="UniProtKB-KW"/>
</dbReference>
<dbReference type="InterPro" id="IPR003593">
    <property type="entry name" value="AAA+_ATPase"/>
</dbReference>
<evidence type="ECO:0000256" key="4">
    <source>
        <dbReference type="ARBA" id="ARBA00022840"/>
    </source>
</evidence>
<dbReference type="InterPro" id="IPR027417">
    <property type="entry name" value="P-loop_NTPase"/>
</dbReference>
<dbReference type="SMART" id="SM00382">
    <property type="entry name" value="AAA"/>
    <property type="match status" value="1"/>
</dbReference>
<dbReference type="InterPro" id="IPR036640">
    <property type="entry name" value="ABC1_TM_sf"/>
</dbReference>
<keyword evidence="3" id="KW-0547">Nucleotide-binding</keyword>
<dbReference type="RefSeq" id="WP_153546844.1">
    <property type="nucleotide sequence ID" value="NZ_WIXK01000003.1"/>
</dbReference>
<reference evidence="10 11" key="1">
    <citation type="submission" date="2019-10" db="EMBL/GenBank/DDBJ databases">
        <title>Epibacterium sp. nov., isolated from seawater.</title>
        <authorList>
            <person name="Zhang X."/>
            <person name="Li N."/>
        </authorList>
    </citation>
    <scope>NUCLEOTIDE SEQUENCE [LARGE SCALE GENOMIC DNA]</scope>
    <source>
        <strain evidence="10 11">SM1969</strain>
    </source>
</reference>
<keyword evidence="2 7" id="KW-0812">Transmembrane</keyword>
<evidence type="ECO:0000256" key="1">
    <source>
        <dbReference type="ARBA" id="ARBA00004651"/>
    </source>
</evidence>
<evidence type="ECO:0000313" key="10">
    <source>
        <dbReference type="EMBL" id="MQY42566.1"/>
    </source>
</evidence>
<evidence type="ECO:0000313" key="11">
    <source>
        <dbReference type="Proteomes" id="UP000436694"/>
    </source>
</evidence>
<keyword evidence="4 10" id="KW-0067">ATP-binding</keyword>
<dbReference type="GO" id="GO:0140359">
    <property type="term" value="F:ABC-type transporter activity"/>
    <property type="evidence" value="ECO:0007669"/>
    <property type="project" value="InterPro"/>
</dbReference>
<feature type="transmembrane region" description="Helical" evidence="7">
    <location>
        <begin position="46"/>
        <end position="66"/>
    </location>
</feature>
<sequence length="537" mass="56674">MKRTLLPLIQIARLLISSNKTALLRGALLACVVLIMGASLLALSGWFILATGAAGLAGLGVAFDVFRPSAGVRFLALGRTAARYGERLLTHDATLRALAALRIDLLRRFAIRDGFALGRLRSTQALTRIIADVDALDGLLLRVVLPFGAALLTQIIVAAFLAAVAGWQVALPILVGFSMLGSLLALLLARRTLLPSDQFEAASQNLRRAMIDLIRDREALILNGALKQAEQQIATLEQDACTYAAQLDRADRFAGAVLQFLAAATAACAIFLGSQLFEAGSVSAPVAAIAFFACLALAETILPYRRGFTEIGRQASAAKRILDMGDSPAEPVSPPKEPIDWSVSVTTAAAEFSVKPGEAVALTGSSGSGKSTLLLRIAGLLPSDAVHIGGARPQDIPESLLRSHLTFVPQRSALVAGSIRDNLTLGAEASDSEMEQVLDSLGLLKVIAPRGGLDLKLGEAGEGLSGGQSKRLTIARAVLKRPKVLLLDEPNEGLDAATATMCLHAVRRLLPQTSLIVALHSQADHAVFDRRVPICRT</sequence>
<dbReference type="EMBL" id="WIXK01000003">
    <property type="protein sequence ID" value="MQY42566.1"/>
    <property type="molecule type" value="Genomic_DNA"/>
</dbReference>
<keyword evidence="11" id="KW-1185">Reference proteome</keyword>
<comment type="caution">
    <text evidence="10">The sequence shown here is derived from an EMBL/GenBank/DDBJ whole genome shotgun (WGS) entry which is preliminary data.</text>
</comment>
<dbReference type="GO" id="GO:0005886">
    <property type="term" value="C:plasma membrane"/>
    <property type="evidence" value="ECO:0007669"/>
    <property type="project" value="UniProtKB-SubCell"/>
</dbReference>
<dbReference type="InterPro" id="IPR011527">
    <property type="entry name" value="ABC1_TM_dom"/>
</dbReference>
<feature type="transmembrane region" description="Helical" evidence="7">
    <location>
        <begin position="139"/>
        <end position="163"/>
    </location>
</feature>
<organism evidence="10 11">
    <name type="scientific">Tritonibacter aquimaris</name>
    <dbReference type="NCBI Taxonomy" id="2663379"/>
    <lineage>
        <taxon>Bacteria</taxon>
        <taxon>Pseudomonadati</taxon>
        <taxon>Pseudomonadota</taxon>
        <taxon>Alphaproteobacteria</taxon>
        <taxon>Rhodobacterales</taxon>
        <taxon>Paracoccaceae</taxon>
        <taxon>Tritonibacter</taxon>
    </lineage>
</organism>
<evidence type="ECO:0000256" key="7">
    <source>
        <dbReference type="SAM" id="Phobius"/>
    </source>
</evidence>
<dbReference type="PROSITE" id="PS50929">
    <property type="entry name" value="ABC_TM1F"/>
    <property type="match status" value="1"/>
</dbReference>
<evidence type="ECO:0000256" key="2">
    <source>
        <dbReference type="ARBA" id="ARBA00022692"/>
    </source>
</evidence>
<feature type="transmembrane region" description="Helical" evidence="7">
    <location>
        <begin position="169"/>
        <end position="189"/>
    </location>
</feature>
<evidence type="ECO:0000256" key="5">
    <source>
        <dbReference type="ARBA" id="ARBA00022989"/>
    </source>
</evidence>
<evidence type="ECO:0000256" key="3">
    <source>
        <dbReference type="ARBA" id="ARBA00022741"/>
    </source>
</evidence>
<proteinExistence type="predicted"/>
<dbReference type="PROSITE" id="PS50893">
    <property type="entry name" value="ABC_TRANSPORTER_2"/>
    <property type="match status" value="1"/>
</dbReference>
<dbReference type="AlphaFoldDB" id="A0A844AZI6"/>
<keyword evidence="6 7" id="KW-0472">Membrane</keyword>
<dbReference type="Pfam" id="PF00005">
    <property type="entry name" value="ABC_tran"/>
    <property type="match status" value="1"/>
</dbReference>
<protein>
    <submittedName>
        <fullName evidence="10">ATP-binding cassette domain-containing protein</fullName>
    </submittedName>
</protein>
<keyword evidence="5 7" id="KW-1133">Transmembrane helix</keyword>
<feature type="domain" description="ABC transmembrane type-1" evidence="9">
    <location>
        <begin position="26"/>
        <end position="313"/>
    </location>
</feature>
<dbReference type="PROSITE" id="PS00211">
    <property type="entry name" value="ABC_TRANSPORTER_1"/>
    <property type="match status" value="1"/>
</dbReference>
<dbReference type="Gene3D" id="1.20.1560.10">
    <property type="entry name" value="ABC transporter type 1, transmembrane domain"/>
    <property type="match status" value="1"/>
</dbReference>
<dbReference type="PANTHER" id="PTHR24221">
    <property type="entry name" value="ATP-BINDING CASSETTE SUB-FAMILY B"/>
    <property type="match status" value="1"/>
</dbReference>
<evidence type="ECO:0000259" key="9">
    <source>
        <dbReference type="PROSITE" id="PS50929"/>
    </source>
</evidence>
<dbReference type="SUPFAM" id="SSF90123">
    <property type="entry name" value="ABC transporter transmembrane region"/>
    <property type="match status" value="1"/>
</dbReference>
<accession>A0A844AZI6</accession>
<feature type="transmembrane region" description="Helical" evidence="7">
    <location>
        <begin position="21"/>
        <end position="40"/>
    </location>
</feature>
<name>A0A844AZI6_9RHOB</name>
<dbReference type="Proteomes" id="UP000436694">
    <property type="component" value="Unassembled WGS sequence"/>
</dbReference>
<dbReference type="InterPro" id="IPR039421">
    <property type="entry name" value="Type_1_exporter"/>
</dbReference>
<dbReference type="GO" id="GO:0016887">
    <property type="term" value="F:ATP hydrolysis activity"/>
    <property type="evidence" value="ECO:0007669"/>
    <property type="project" value="InterPro"/>
</dbReference>
<gene>
    <name evidence="10" type="ORF">GG681_07915</name>
</gene>
<evidence type="ECO:0000256" key="6">
    <source>
        <dbReference type="ARBA" id="ARBA00023136"/>
    </source>
</evidence>
<dbReference type="SUPFAM" id="SSF52540">
    <property type="entry name" value="P-loop containing nucleoside triphosphate hydrolases"/>
    <property type="match status" value="1"/>
</dbReference>
<dbReference type="PANTHER" id="PTHR24221:SF590">
    <property type="entry name" value="COMPONENT LINKED WITH THE ASSEMBLY OF CYTOCHROME' TRANSPORT TRANSMEMBRANE ATP-BINDING PROTEIN ABC TRANSPORTER CYDD-RELATED"/>
    <property type="match status" value="1"/>
</dbReference>
<feature type="transmembrane region" description="Helical" evidence="7">
    <location>
        <begin position="284"/>
        <end position="304"/>
    </location>
</feature>
<dbReference type="Gene3D" id="3.40.50.300">
    <property type="entry name" value="P-loop containing nucleotide triphosphate hydrolases"/>
    <property type="match status" value="1"/>
</dbReference>
<dbReference type="InterPro" id="IPR003439">
    <property type="entry name" value="ABC_transporter-like_ATP-bd"/>
</dbReference>
<dbReference type="InterPro" id="IPR017871">
    <property type="entry name" value="ABC_transporter-like_CS"/>
</dbReference>
<feature type="transmembrane region" description="Helical" evidence="7">
    <location>
        <begin position="253"/>
        <end position="272"/>
    </location>
</feature>
<comment type="subcellular location">
    <subcellularLocation>
        <location evidence="1">Cell membrane</location>
        <topology evidence="1">Multi-pass membrane protein</topology>
    </subcellularLocation>
</comment>